<dbReference type="EMBL" id="MU842820">
    <property type="protein sequence ID" value="KAK2033675.1"/>
    <property type="molecule type" value="Genomic_DNA"/>
</dbReference>
<dbReference type="Gene3D" id="1.25.40.10">
    <property type="entry name" value="Tetratricopeptide repeat domain"/>
    <property type="match status" value="2"/>
</dbReference>
<dbReference type="PANTHER" id="PTHR47447">
    <property type="entry name" value="OS03G0856100 PROTEIN"/>
    <property type="match status" value="1"/>
</dbReference>
<evidence type="ECO:0000313" key="7">
    <source>
        <dbReference type="Proteomes" id="UP001232148"/>
    </source>
</evidence>
<comment type="caution">
    <text evidence="6">The sequence shown here is derived from an EMBL/GenBank/DDBJ whole genome shotgun (WGS) entry which is preliminary data.</text>
</comment>
<comment type="subunit">
    <text evidence="4">Binds to mitochondrial small subunit 15S rRNA.</text>
</comment>
<name>A0AAD9M8K0_9PEZI</name>
<keyword evidence="7" id="KW-1185">Reference proteome</keyword>
<dbReference type="InterPro" id="IPR011990">
    <property type="entry name" value="TPR-like_helical_dom_sf"/>
</dbReference>
<dbReference type="AlphaFoldDB" id="A0AAD9M8K0"/>
<comment type="similarity">
    <text evidence="1">Belongs to the CCM1 family.</text>
</comment>
<evidence type="ECO:0000256" key="4">
    <source>
        <dbReference type="ARBA" id="ARBA00044511"/>
    </source>
</evidence>
<accession>A0AAD9M8K0</accession>
<dbReference type="Proteomes" id="UP001232148">
    <property type="component" value="Unassembled WGS sequence"/>
</dbReference>
<protein>
    <submittedName>
        <fullName evidence="6">Pentatricopeptide repeat domain-containing protein</fullName>
    </submittedName>
</protein>
<feature type="region of interest" description="Disordered" evidence="5">
    <location>
        <begin position="154"/>
        <end position="192"/>
    </location>
</feature>
<sequence length="1086" mass="124366">MFERTAATLESCTSLHALPSASRSLRSRRKLHTGFWQHGAAAIDISSSVVAMQPNGVSLSARQSPTPPHETLAASTFLLDFLYPSGTVTFLRKLAPGLPDHQPFIRRLPRRSRPFTSSTVASPLQNHDSEPIRHGQATRAFVAEEHQELGDEIIEQEEGEDQELGDETTEQERQREEHAITSWHDTHSGPSYVGAGSQPELMRKLMAERNTEYFGSIWQLYSQLEPSLQPELRPEVIVYLHRSTSIIDARRVSLLFSEIDATEWTPSILTSAVTAHLRLGRRIEALSLYHKGLRAKNMVGGLDELLQYAFKDADWETVKDVWVSYRASNAYRDSDVKRLRFFAVPGIEKLLIDFARFIGVSKMDREVRKMLDALLRQAAEAALLRPCEPEVALPLLRITDSADTYVTYFRKAWHLGQRNHLPDIYRVYRKLSNKAIPTGMLHCMLDIFSPNDVLGLEQVYEDFHRADASGLDRHAYRQYLEFYSSRGDIKSLERLAATYHWRHGRSKPDKALLCTRMMHAYAVLGDYDGTRRMFDELRHKHREPATVKIWNVLLKSCLGSGTYDRALLVFKELRLHIRPNEATFASIMSLAASKGDLEFTLELLRQALKDRVKIDVKILQSVVRAYCLNDRLREALATCLEAKNKNVPGDHAKLWNTLIRRHSDRREFDEVCGIVALMEEHNIQITSETHNLLLKALGDCKQAHPAYKVLRSLVREEAVPLSQEHFTTVLEAGLRLRQLRWASKINRMMGSHGGLPPSVDFRLAQTRALLKDELFGRHRLSGEVDAAKELMKYIQELANDVKAIQMVTASGKNMKHPAQGTDSLFRLRQLLIKATILFIRYRRFDLVKELRKMRTRLDQEGVMLGPNNLSIDMLHSIMQENVHEKKYEAAKDNWELIWQRALESARPASSSRHGPSVVLPGYRHILSKPFETLQEVFWELRDPKGLKTALDRLLEAGFLLEGRSMNHACQTLARMDLWRDACKLCEQYLMPNWTGWQVLRIEKRLKANIPLKNRRIGRAPRWLRPTSYTLCVLAKEYGDLKAMIAWSSAAAEKTRLLQEECPLVVHALQTLPYTGSEMEQHIFGRG</sequence>
<organism evidence="6 7">
    <name type="scientific">Colletotrichum zoysiae</name>
    <dbReference type="NCBI Taxonomy" id="1216348"/>
    <lineage>
        <taxon>Eukaryota</taxon>
        <taxon>Fungi</taxon>
        <taxon>Dikarya</taxon>
        <taxon>Ascomycota</taxon>
        <taxon>Pezizomycotina</taxon>
        <taxon>Sordariomycetes</taxon>
        <taxon>Hypocreomycetidae</taxon>
        <taxon>Glomerellales</taxon>
        <taxon>Glomerellaceae</taxon>
        <taxon>Colletotrichum</taxon>
        <taxon>Colletotrichum graminicola species complex</taxon>
    </lineage>
</organism>
<dbReference type="SUPFAM" id="SSF48452">
    <property type="entry name" value="TPR-like"/>
    <property type="match status" value="1"/>
</dbReference>
<feature type="compositionally biased region" description="Basic and acidic residues" evidence="5">
    <location>
        <begin position="170"/>
        <end position="187"/>
    </location>
</feature>
<evidence type="ECO:0000256" key="2">
    <source>
        <dbReference type="ARBA" id="ARBA00022737"/>
    </source>
</evidence>
<dbReference type="PANTHER" id="PTHR47447:SF23">
    <property type="entry name" value="PENTACOTRIPEPTIDE-REPEAT REGION OF PRORP DOMAIN-CONTAINING PROTEIN"/>
    <property type="match status" value="1"/>
</dbReference>
<evidence type="ECO:0000256" key="1">
    <source>
        <dbReference type="ARBA" id="ARBA00006192"/>
    </source>
</evidence>
<evidence type="ECO:0000256" key="5">
    <source>
        <dbReference type="SAM" id="MobiDB-lite"/>
    </source>
</evidence>
<evidence type="ECO:0000313" key="6">
    <source>
        <dbReference type="EMBL" id="KAK2033675.1"/>
    </source>
</evidence>
<proteinExistence type="inferred from homology"/>
<evidence type="ECO:0000256" key="3">
    <source>
        <dbReference type="ARBA" id="ARBA00044493"/>
    </source>
</evidence>
<feature type="compositionally biased region" description="Acidic residues" evidence="5">
    <location>
        <begin position="154"/>
        <end position="169"/>
    </location>
</feature>
<keyword evidence="2" id="KW-0677">Repeat</keyword>
<reference evidence="6" key="1">
    <citation type="submission" date="2021-06" db="EMBL/GenBank/DDBJ databases">
        <title>Comparative genomics, transcriptomics and evolutionary studies reveal genomic signatures of adaptation to plant cell wall in hemibiotrophic fungi.</title>
        <authorList>
            <consortium name="DOE Joint Genome Institute"/>
            <person name="Baroncelli R."/>
            <person name="Diaz J.F."/>
            <person name="Benocci T."/>
            <person name="Peng M."/>
            <person name="Battaglia E."/>
            <person name="Haridas S."/>
            <person name="Andreopoulos W."/>
            <person name="Labutti K."/>
            <person name="Pangilinan J."/>
            <person name="Floch G.L."/>
            <person name="Makela M.R."/>
            <person name="Henrissat B."/>
            <person name="Grigoriev I.V."/>
            <person name="Crouch J.A."/>
            <person name="De Vries R.P."/>
            <person name="Sukno S.A."/>
            <person name="Thon M.R."/>
        </authorList>
    </citation>
    <scope>NUCLEOTIDE SEQUENCE</scope>
    <source>
        <strain evidence="6">MAFF235873</strain>
    </source>
</reference>
<gene>
    <name evidence="6" type="ORF">LX32DRAFT_59219</name>
</gene>
<dbReference type="Pfam" id="PF01535">
    <property type="entry name" value="PPR"/>
    <property type="match status" value="1"/>
</dbReference>
<comment type="function">
    <text evidence="3">Regulates mitochondrial small subunit maturation by controlling 15S rRNA 5'-end processing. Localizes to the 5' precursor of the 15S rRNA in a position that is subsequently occupied by mS47 in the mature yeast mtSSU. Uses structure and sequence-specific RNA recognition, binding to a single-stranded region of the precursor and specifically recognizing bases -6 to -1. The exchange of Ccm1 for mS47 is coupled to the irreversible removal of precursor rRNA that is accompanied by conformational changes of the mitoribosomal proteins uS5m and mS26. These conformational changes signal completion of 5'-end rRNA processing through protection of the mature 5'-end of the 15S rRNA and stabilization of mS47. The removal of the 5' precursor together with the dissociation of Ccm1 may be catalyzed by the 5'-3' exoribonuclease Pet127. Involved in the specific removal of group I introns in mitochondrial encoded transcripts.</text>
</comment>
<dbReference type="InterPro" id="IPR002885">
    <property type="entry name" value="PPR_rpt"/>
</dbReference>